<evidence type="ECO:0000313" key="14">
    <source>
        <dbReference type="Proteomes" id="UP001190700"/>
    </source>
</evidence>
<feature type="compositionally biased region" description="Low complexity" evidence="12">
    <location>
        <begin position="182"/>
        <end position="192"/>
    </location>
</feature>
<evidence type="ECO:0000256" key="9">
    <source>
        <dbReference type="ARBA" id="ARBA00023204"/>
    </source>
</evidence>
<evidence type="ECO:0000256" key="10">
    <source>
        <dbReference type="ARBA" id="ARBA00023242"/>
    </source>
</evidence>
<keyword evidence="5" id="KW-0227">DNA damage</keyword>
<evidence type="ECO:0000256" key="1">
    <source>
        <dbReference type="ARBA" id="ARBA00004123"/>
    </source>
</evidence>
<keyword evidence="3" id="KW-0158">Chromosome</keyword>
<evidence type="ECO:0000256" key="12">
    <source>
        <dbReference type="SAM" id="MobiDB-lite"/>
    </source>
</evidence>
<evidence type="ECO:0000313" key="13">
    <source>
        <dbReference type="EMBL" id="KAK3259774.1"/>
    </source>
</evidence>
<dbReference type="GO" id="GO:0005634">
    <property type="term" value="C:nucleus"/>
    <property type="evidence" value="ECO:0007669"/>
    <property type="project" value="UniProtKB-SubCell"/>
</dbReference>
<comment type="caution">
    <text evidence="13">The sequence shown here is derived from an EMBL/GenBank/DDBJ whole genome shotgun (WGS) entry which is preliminary data.</text>
</comment>
<evidence type="ECO:0000256" key="5">
    <source>
        <dbReference type="ARBA" id="ARBA00022763"/>
    </source>
</evidence>
<dbReference type="GO" id="GO:0003684">
    <property type="term" value="F:damaged DNA binding"/>
    <property type="evidence" value="ECO:0007669"/>
    <property type="project" value="TreeGrafter"/>
</dbReference>
<feature type="coiled-coil region" evidence="11">
    <location>
        <begin position="867"/>
        <end position="1011"/>
    </location>
</feature>
<sequence length="1187" mass="130694">METGIQKSPQNEDSPGEGLGTHLDDMNLDKPYSQSASATAFADRMAELMEEKARAEGRIARTQEALKAAAREREAFASSVGKQEGADTHHLNPEASLGGSSSSSRPGGAAQEEHLAEAPKETRSRPAPQPAIAGSASSEDYTAESDSAADTPFNARAFQSQVRYAAGLAGVNTAPAPEDLYSGSSRSSDTRSAIQVSFPEEPASAPASETGASGGHSVRRAERPLVAPLQPVAIAMEGEDTARAGGLAMGSTGLPGFPPNRAADRDHSNVSSTTSEQDGDASDSGDDIGRQSEEDLASLTAAAAAATAAAAAAVSGGSSVAATNRGRVLEGAAERLVSATTTARKSKGSAARHSSGKRDVRAEAERIALESARQEGDLQRLRSKVEQEQDLIRTRLSSVKQEGHGELGLVALRDPHAGPVEAVTHQEAELRAQATTAQQRLRKEVARLKGELRDREREVHLARSSRTLDHADEVQDREREGEREEREHARGRELELERDEREHARVQELEREREVREHARGRELEREEWEHARGRELEREREVRELEKHWEMKREREVREREQGRVQELEAQLRERSEQLVSAQAATQRLREEVERRVDGQGGAGGDSGQAQEEVRRPRRVEEESERQQMAQEVKSLRQRLAEQERVMATEAEEIRLQLTQEAEMLRRHLRDAQDDAQESETRALAAESKLSSAVQRVDSMEEKASRNLDSTAEVDRLRLTLKRMQVRSEQMEKRVNDFEGVEQRASSVMAQVAQLKKKLAERDAEVEQLAKKLAAAEGALENAERVHQEAAQLAQERLEASEATAKERLMEADARAGRLMEELAARTQEQAELSIRHDREMKQLVIHHGVKAVEEAGASEERMEMVHHLEFLLDEEQKRAVKAEEKVREVEKRLEELEESGRKEAMLHRATASKLKVKLTQRERDAKQAEDAVGAMRAAAVNAAEVESASSLEALRQSEVVAADAQRDVAAAEQALVAERARAAEAERRILELQGKLREAHHSMEALELQMVDSLDSARASAAAQSEIQRLTERLAHRDLAESDVQGRLIMAEAQYEAEVHGLQLELKQLRAKSDAGDRAAAAAEAVQMTSHTRLESTLEEMERLQEAVRKAEMEAEEAWNASQAAEARQVVAEERAHAANAQLGKMEQDLKVPPSLPLIRSVAGRGSVDRSRIKGADKGPAMLEL</sequence>
<dbReference type="Proteomes" id="UP001190700">
    <property type="component" value="Unassembled WGS sequence"/>
</dbReference>
<dbReference type="PANTHER" id="PTHR19306:SF6">
    <property type="entry name" value="STRUCTURAL MAINTENANCE OF CHROMOSOMES PROTEIN 6"/>
    <property type="match status" value="1"/>
</dbReference>
<feature type="compositionally biased region" description="Polar residues" evidence="12">
    <location>
        <begin position="1"/>
        <end position="13"/>
    </location>
</feature>
<dbReference type="GO" id="GO:0035861">
    <property type="term" value="C:site of double-strand break"/>
    <property type="evidence" value="ECO:0007669"/>
    <property type="project" value="TreeGrafter"/>
</dbReference>
<feature type="compositionally biased region" description="Acidic residues" evidence="12">
    <location>
        <begin position="277"/>
        <end position="286"/>
    </location>
</feature>
<feature type="compositionally biased region" description="Basic and acidic residues" evidence="12">
    <location>
        <begin position="111"/>
        <end position="124"/>
    </location>
</feature>
<evidence type="ECO:0000256" key="6">
    <source>
        <dbReference type="ARBA" id="ARBA00022840"/>
    </source>
</evidence>
<feature type="coiled-coil region" evidence="11">
    <location>
        <begin position="1054"/>
        <end position="1123"/>
    </location>
</feature>
<dbReference type="GO" id="GO:0030915">
    <property type="term" value="C:Smc5-Smc6 complex"/>
    <property type="evidence" value="ECO:0007669"/>
    <property type="project" value="TreeGrafter"/>
</dbReference>
<keyword evidence="9" id="KW-0234">DNA repair</keyword>
<keyword evidence="6" id="KW-0067">ATP-binding</keyword>
<accession>A0AAE0KTE3</accession>
<feature type="region of interest" description="Disordered" evidence="12">
    <location>
        <begin position="1"/>
        <end position="37"/>
    </location>
</feature>
<feature type="region of interest" description="Disordered" evidence="12">
    <location>
        <begin position="1165"/>
        <end position="1187"/>
    </location>
</feature>
<keyword evidence="4" id="KW-0547">Nucleotide-binding</keyword>
<feature type="region of interest" description="Disordered" evidence="12">
    <location>
        <begin position="64"/>
        <end position="154"/>
    </location>
</feature>
<proteinExistence type="predicted"/>
<feature type="non-terminal residue" evidence="13">
    <location>
        <position position="1187"/>
    </location>
</feature>
<feature type="compositionally biased region" description="Low complexity" evidence="12">
    <location>
        <begin position="307"/>
        <end position="322"/>
    </location>
</feature>
<protein>
    <submittedName>
        <fullName evidence="13">Uncharacterized protein</fullName>
    </submittedName>
</protein>
<evidence type="ECO:0000256" key="11">
    <source>
        <dbReference type="SAM" id="Coils"/>
    </source>
</evidence>
<dbReference type="GO" id="GO:0000724">
    <property type="term" value="P:double-strand break repair via homologous recombination"/>
    <property type="evidence" value="ECO:0007669"/>
    <property type="project" value="TreeGrafter"/>
</dbReference>
<gene>
    <name evidence="13" type="ORF">CYMTET_31240</name>
</gene>
<comment type="subcellular location">
    <subcellularLocation>
        <location evidence="2">Chromosome</location>
    </subcellularLocation>
    <subcellularLocation>
        <location evidence="1">Nucleus</location>
    </subcellularLocation>
</comment>
<keyword evidence="8" id="KW-0233">DNA recombination</keyword>
<feature type="region of interest" description="Disordered" evidence="12">
    <location>
        <begin position="244"/>
        <end position="295"/>
    </location>
</feature>
<feature type="region of interest" description="Disordered" evidence="12">
    <location>
        <begin position="307"/>
        <end position="326"/>
    </location>
</feature>
<dbReference type="GO" id="GO:0003697">
    <property type="term" value="F:single-stranded DNA binding"/>
    <property type="evidence" value="ECO:0007669"/>
    <property type="project" value="TreeGrafter"/>
</dbReference>
<evidence type="ECO:0000256" key="3">
    <source>
        <dbReference type="ARBA" id="ARBA00022454"/>
    </source>
</evidence>
<feature type="compositionally biased region" description="Basic and acidic residues" evidence="12">
    <location>
        <begin position="613"/>
        <end position="622"/>
    </location>
</feature>
<dbReference type="EMBL" id="LGRX02018466">
    <property type="protein sequence ID" value="KAK3259774.1"/>
    <property type="molecule type" value="Genomic_DNA"/>
</dbReference>
<organism evidence="13 14">
    <name type="scientific">Cymbomonas tetramitiformis</name>
    <dbReference type="NCBI Taxonomy" id="36881"/>
    <lineage>
        <taxon>Eukaryota</taxon>
        <taxon>Viridiplantae</taxon>
        <taxon>Chlorophyta</taxon>
        <taxon>Pyramimonadophyceae</taxon>
        <taxon>Pyramimonadales</taxon>
        <taxon>Pyramimonadaceae</taxon>
        <taxon>Cymbomonas</taxon>
    </lineage>
</organism>
<feature type="region of interest" description="Disordered" evidence="12">
    <location>
        <begin position="172"/>
        <end position="226"/>
    </location>
</feature>
<reference evidence="13 14" key="1">
    <citation type="journal article" date="2015" name="Genome Biol. Evol.">
        <title>Comparative Genomics of a Bacterivorous Green Alga Reveals Evolutionary Causalities and Consequences of Phago-Mixotrophic Mode of Nutrition.</title>
        <authorList>
            <person name="Burns J.A."/>
            <person name="Paasch A."/>
            <person name="Narechania A."/>
            <person name="Kim E."/>
        </authorList>
    </citation>
    <scope>NUCLEOTIDE SEQUENCE [LARGE SCALE GENOMIC DNA]</scope>
    <source>
        <strain evidence="13 14">PLY_AMNH</strain>
    </source>
</reference>
<name>A0AAE0KTE3_9CHLO</name>
<dbReference type="GO" id="GO:0005524">
    <property type="term" value="F:ATP binding"/>
    <property type="evidence" value="ECO:0007669"/>
    <property type="project" value="UniProtKB-KW"/>
</dbReference>
<keyword evidence="10" id="KW-0539">Nucleus</keyword>
<evidence type="ECO:0000256" key="7">
    <source>
        <dbReference type="ARBA" id="ARBA00023054"/>
    </source>
</evidence>
<feature type="region of interest" description="Disordered" evidence="12">
    <location>
        <begin position="575"/>
        <end position="630"/>
    </location>
</feature>
<evidence type="ECO:0000256" key="8">
    <source>
        <dbReference type="ARBA" id="ARBA00023172"/>
    </source>
</evidence>
<keyword evidence="14" id="KW-1185">Reference proteome</keyword>
<keyword evidence="7 11" id="KW-0175">Coiled coil</keyword>
<feature type="compositionally biased region" description="Basic and acidic residues" evidence="12">
    <location>
        <begin position="1169"/>
        <end position="1179"/>
    </location>
</feature>
<feature type="compositionally biased region" description="Basic and acidic residues" evidence="12">
    <location>
        <begin position="589"/>
        <end position="599"/>
    </location>
</feature>
<feature type="region of interest" description="Disordered" evidence="12">
    <location>
        <begin position="453"/>
        <end position="541"/>
    </location>
</feature>
<dbReference type="PANTHER" id="PTHR19306">
    <property type="entry name" value="STRUCTURAL MAINTENANCE OF CHROMOSOMES 5,6 SMC5, SMC6"/>
    <property type="match status" value="1"/>
</dbReference>
<evidence type="ECO:0000256" key="4">
    <source>
        <dbReference type="ARBA" id="ARBA00022741"/>
    </source>
</evidence>
<feature type="compositionally biased region" description="Low complexity" evidence="12">
    <location>
        <begin position="96"/>
        <end position="108"/>
    </location>
</feature>
<feature type="region of interest" description="Disordered" evidence="12">
    <location>
        <begin position="338"/>
        <end position="363"/>
    </location>
</feature>
<evidence type="ECO:0000256" key="2">
    <source>
        <dbReference type="ARBA" id="ARBA00004286"/>
    </source>
</evidence>
<dbReference type="AlphaFoldDB" id="A0AAE0KTE3"/>